<keyword evidence="6" id="KW-0808">Transferase</keyword>
<evidence type="ECO:0000313" key="16">
    <source>
        <dbReference type="EMBL" id="RQW76644.1"/>
    </source>
</evidence>
<dbReference type="GO" id="GO:0005886">
    <property type="term" value="C:plasma membrane"/>
    <property type="evidence" value="ECO:0007669"/>
    <property type="project" value="UniProtKB-SubCell"/>
</dbReference>
<evidence type="ECO:0000256" key="7">
    <source>
        <dbReference type="ARBA" id="ARBA00022692"/>
    </source>
</evidence>
<keyword evidence="10" id="KW-0067">ATP-binding</keyword>
<keyword evidence="12" id="KW-0902">Two-component regulatory system</keyword>
<evidence type="ECO:0000256" key="2">
    <source>
        <dbReference type="ARBA" id="ARBA00004651"/>
    </source>
</evidence>
<keyword evidence="9 16" id="KW-0418">Kinase</keyword>
<evidence type="ECO:0000256" key="6">
    <source>
        <dbReference type="ARBA" id="ARBA00022679"/>
    </source>
</evidence>
<comment type="subcellular location">
    <subcellularLocation>
        <location evidence="2">Cell membrane</location>
        <topology evidence="2">Multi-pass membrane protein</topology>
    </subcellularLocation>
</comment>
<dbReference type="SUPFAM" id="SSF55890">
    <property type="entry name" value="Sporulation response regulatory protein Spo0B"/>
    <property type="match status" value="1"/>
</dbReference>
<evidence type="ECO:0000256" key="8">
    <source>
        <dbReference type="ARBA" id="ARBA00022741"/>
    </source>
</evidence>
<dbReference type="SUPFAM" id="SSF103190">
    <property type="entry name" value="Sensory domain-like"/>
    <property type="match status" value="1"/>
</dbReference>
<dbReference type="InterPro" id="IPR004358">
    <property type="entry name" value="Sig_transdc_His_kin-like_C"/>
</dbReference>
<dbReference type="Proteomes" id="UP000274033">
    <property type="component" value="Unassembled WGS sequence"/>
</dbReference>
<dbReference type="InterPro" id="IPR052162">
    <property type="entry name" value="Sensor_kinase/Photoreceptor"/>
</dbReference>
<dbReference type="InterPro" id="IPR033463">
    <property type="entry name" value="sCache_3"/>
</dbReference>
<reference evidence="16 17" key="1">
    <citation type="journal article" date="2013" name="J. Microbiol.">
        <title>Lysinibacillus chungkukjangi sp. nov., isolated from Chungkukjang, Korean fermented soybean food.</title>
        <authorList>
            <person name="Kim S.J."/>
            <person name="Jang Y.H."/>
            <person name="Hamada M."/>
            <person name="Ahn J.H."/>
            <person name="Weon H.Y."/>
            <person name="Suzuki K."/>
            <person name="Whang K.S."/>
            <person name="Kwon S.W."/>
        </authorList>
    </citation>
    <scope>NUCLEOTIDE SEQUENCE [LARGE SCALE GENOMIC DNA]</scope>
    <source>
        <strain evidence="16 17">MCCC 1A12701</strain>
    </source>
</reference>
<dbReference type="InterPro" id="IPR013767">
    <property type="entry name" value="PAS_fold"/>
</dbReference>
<dbReference type="InterPro" id="IPR039506">
    <property type="entry name" value="SPOB_a"/>
</dbReference>
<keyword evidence="11 14" id="KW-1133">Transmembrane helix</keyword>
<dbReference type="GO" id="GO:0006355">
    <property type="term" value="P:regulation of DNA-templated transcription"/>
    <property type="evidence" value="ECO:0007669"/>
    <property type="project" value="InterPro"/>
</dbReference>
<dbReference type="GO" id="GO:0000155">
    <property type="term" value="F:phosphorelay sensor kinase activity"/>
    <property type="evidence" value="ECO:0007669"/>
    <property type="project" value="InterPro"/>
</dbReference>
<dbReference type="InterPro" id="IPR035965">
    <property type="entry name" value="PAS-like_dom_sf"/>
</dbReference>
<dbReference type="EMBL" id="RRCT01000001">
    <property type="protein sequence ID" value="RQW76644.1"/>
    <property type="molecule type" value="Genomic_DNA"/>
</dbReference>
<dbReference type="SMART" id="SM00387">
    <property type="entry name" value="HATPase_c"/>
    <property type="match status" value="1"/>
</dbReference>
<dbReference type="OrthoDB" id="9792686at2"/>
<dbReference type="InterPro" id="IPR029151">
    <property type="entry name" value="Sensor-like_sf"/>
</dbReference>
<proteinExistence type="predicted"/>
<evidence type="ECO:0000256" key="1">
    <source>
        <dbReference type="ARBA" id="ARBA00000085"/>
    </source>
</evidence>
<keyword evidence="7 14" id="KW-0812">Transmembrane</keyword>
<comment type="caution">
    <text evidence="16">The sequence shown here is derived from an EMBL/GenBank/DDBJ whole genome shotgun (WGS) entry which is preliminary data.</text>
</comment>
<dbReference type="GO" id="GO:0005524">
    <property type="term" value="F:ATP binding"/>
    <property type="evidence" value="ECO:0007669"/>
    <property type="project" value="UniProtKB-KW"/>
</dbReference>
<name>A0A3N9UL39_9BACI</name>
<dbReference type="PRINTS" id="PR00344">
    <property type="entry name" value="BCTRLSENSOR"/>
</dbReference>
<dbReference type="InterPro" id="IPR005467">
    <property type="entry name" value="His_kinase_dom"/>
</dbReference>
<dbReference type="Gene3D" id="1.10.287.130">
    <property type="match status" value="1"/>
</dbReference>
<evidence type="ECO:0000256" key="13">
    <source>
        <dbReference type="ARBA" id="ARBA00023136"/>
    </source>
</evidence>
<evidence type="ECO:0000313" key="17">
    <source>
        <dbReference type="Proteomes" id="UP000274033"/>
    </source>
</evidence>
<evidence type="ECO:0000256" key="9">
    <source>
        <dbReference type="ARBA" id="ARBA00022777"/>
    </source>
</evidence>
<dbReference type="SMART" id="SM00091">
    <property type="entry name" value="PAS"/>
    <property type="match status" value="1"/>
</dbReference>
<dbReference type="InterPro" id="IPR036890">
    <property type="entry name" value="HATPase_C_sf"/>
</dbReference>
<dbReference type="EC" id="2.7.13.3" evidence="3"/>
<evidence type="ECO:0000256" key="10">
    <source>
        <dbReference type="ARBA" id="ARBA00022840"/>
    </source>
</evidence>
<dbReference type="CDD" id="cd00130">
    <property type="entry name" value="PAS"/>
    <property type="match status" value="1"/>
</dbReference>
<feature type="transmembrane region" description="Helical" evidence="14">
    <location>
        <begin position="147"/>
        <end position="164"/>
    </location>
</feature>
<dbReference type="Gene3D" id="3.30.450.20">
    <property type="entry name" value="PAS domain"/>
    <property type="match status" value="2"/>
</dbReference>
<sequence length="526" mass="59318">MNGKIMLLTFFIIAFSFLVAGTFVIGNLLEEQEKDIGQRAMLVARTVSQFPEIKTQLQEEDFQKASKITNDLVEEIRYINKAEYIVVMNMDRVKYSHPFKNTIGTKSESADLNAAFAEHYYISKAEGTKGPMIRAIVPIMNEENTQIGVVVVGFGLPTLSLLFKDFKTEILITVIISILFSVWGAHTLGRHIKKQMFGLEPHEISKMYVERTETFNAMHEGIIAVDSKLNITIFNQKASEILGVGDDDPTKYIGKSIYDVIPDTRLPEIFFTGKPVYNQELYVNQHSIMSNRIPILVDGKRVGAVAVFKDLTAFKQLAEELTGVKAFVQALRVHTHEYKNKLHTIAGLLHLGHFEQAIDYVSQVKYQHDHVTKFLNERIYNENISGLLLSKISRGKELGIEVLIDEESKLTKFPAKLDHHDFVIIFGNLIENAFDALSNIEQDYKEITISIDDQDGILAIMVSDNGLGMTDDVKNRIFENGFSTKANENRGIGLFLIEEIVNKGNGNIEVLSEPNKGTTFIITFEI</sequence>
<evidence type="ECO:0000256" key="3">
    <source>
        <dbReference type="ARBA" id="ARBA00012438"/>
    </source>
</evidence>
<dbReference type="Pfam" id="PF00989">
    <property type="entry name" value="PAS"/>
    <property type="match status" value="1"/>
</dbReference>
<accession>A0A3N9UL39</accession>
<keyword evidence="17" id="KW-1185">Reference proteome</keyword>
<dbReference type="AlphaFoldDB" id="A0A3N9UL39"/>
<dbReference type="Pfam" id="PF14689">
    <property type="entry name" value="SPOB_a"/>
    <property type="match status" value="1"/>
</dbReference>
<keyword evidence="8" id="KW-0547">Nucleotide-binding</keyword>
<dbReference type="InterPro" id="IPR016120">
    <property type="entry name" value="Sig_transdc_His_kin_SpoOB"/>
</dbReference>
<evidence type="ECO:0000256" key="11">
    <source>
        <dbReference type="ARBA" id="ARBA00022989"/>
    </source>
</evidence>
<feature type="transmembrane region" description="Helical" evidence="14">
    <location>
        <begin position="6"/>
        <end position="29"/>
    </location>
</feature>
<keyword evidence="5" id="KW-0597">Phosphoprotein</keyword>
<dbReference type="SUPFAM" id="SSF55785">
    <property type="entry name" value="PYP-like sensor domain (PAS domain)"/>
    <property type="match status" value="1"/>
</dbReference>
<comment type="catalytic activity">
    <reaction evidence="1">
        <text>ATP + protein L-histidine = ADP + protein N-phospho-L-histidine.</text>
        <dbReference type="EC" id="2.7.13.3"/>
    </reaction>
</comment>
<dbReference type="PANTHER" id="PTHR43304">
    <property type="entry name" value="PHYTOCHROME-LIKE PROTEIN CPH1"/>
    <property type="match status" value="1"/>
</dbReference>
<protein>
    <recommendedName>
        <fullName evidence="3">histidine kinase</fullName>
        <ecNumber evidence="3">2.7.13.3</ecNumber>
    </recommendedName>
</protein>
<dbReference type="Pfam" id="PF17203">
    <property type="entry name" value="sCache_3_2"/>
    <property type="match status" value="1"/>
</dbReference>
<evidence type="ECO:0000256" key="4">
    <source>
        <dbReference type="ARBA" id="ARBA00022475"/>
    </source>
</evidence>
<dbReference type="InterPro" id="IPR000014">
    <property type="entry name" value="PAS"/>
</dbReference>
<dbReference type="InterPro" id="IPR003594">
    <property type="entry name" value="HATPase_dom"/>
</dbReference>
<gene>
    <name evidence="16" type="ORF">EBB45_01990</name>
</gene>
<dbReference type="Pfam" id="PF02518">
    <property type="entry name" value="HATPase_c"/>
    <property type="match status" value="1"/>
</dbReference>
<dbReference type="SUPFAM" id="SSF55874">
    <property type="entry name" value="ATPase domain of HSP90 chaperone/DNA topoisomerase II/histidine kinase"/>
    <property type="match status" value="1"/>
</dbReference>
<evidence type="ECO:0000259" key="15">
    <source>
        <dbReference type="PROSITE" id="PS50109"/>
    </source>
</evidence>
<dbReference type="Gene3D" id="3.30.565.10">
    <property type="entry name" value="Histidine kinase-like ATPase, C-terminal domain"/>
    <property type="match status" value="1"/>
</dbReference>
<keyword evidence="13 14" id="KW-0472">Membrane</keyword>
<feature type="transmembrane region" description="Helical" evidence="14">
    <location>
        <begin position="170"/>
        <end position="189"/>
    </location>
</feature>
<evidence type="ECO:0000256" key="14">
    <source>
        <dbReference type="SAM" id="Phobius"/>
    </source>
</evidence>
<evidence type="ECO:0000256" key="12">
    <source>
        <dbReference type="ARBA" id="ARBA00023012"/>
    </source>
</evidence>
<evidence type="ECO:0000256" key="5">
    <source>
        <dbReference type="ARBA" id="ARBA00022553"/>
    </source>
</evidence>
<dbReference type="PROSITE" id="PS50109">
    <property type="entry name" value="HIS_KIN"/>
    <property type="match status" value="1"/>
</dbReference>
<dbReference type="PANTHER" id="PTHR43304:SF1">
    <property type="entry name" value="PAC DOMAIN-CONTAINING PROTEIN"/>
    <property type="match status" value="1"/>
</dbReference>
<dbReference type="RefSeq" id="WP_124762675.1">
    <property type="nucleotide sequence ID" value="NZ_JAFBDY010000001.1"/>
</dbReference>
<keyword evidence="4" id="KW-1003">Cell membrane</keyword>
<organism evidence="16 17">
    <name type="scientific">Lysinibacillus composti</name>
    <dbReference type="NCBI Taxonomy" id="720633"/>
    <lineage>
        <taxon>Bacteria</taxon>
        <taxon>Bacillati</taxon>
        <taxon>Bacillota</taxon>
        <taxon>Bacilli</taxon>
        <taxon>Bacillales</taxon>
        <taxon>Bacillaceae</taxon>
        <taxon>Lysinibacillus</taxon>
    </lineage>
</organism>
<feature type="domain" description="Histidine kinase" evidence="15">
    <location>
        <begin position="333"/>
        <end position="526"/>
    </location>
</feature>